<dbReference type="EC" id="3.4.-.-" evidence="8"/>
<dbReference type="Proteomes" id="UP000245533">
    <property type="component" value="Unassembled WGS sequence"/>
</dbReference>
<keyword evidence="4 8" id="KW-0378">Hydrolase</keyword>
<gene>
    <name evidence="9" type="ORF">DDZ15_11665</name>
</gene>
<dbReference type="SUPFAM" id="SSF143081">
    <property type="entry name" value="BB1717-like"/>
    <property type="match status" value="1"/>
</dbReference>
<evidence type="ECO:0000256" key="1">
    <source>
        <dbReference type="ARBA" id="ARBA00008136"/>
    </source>
</evidence>
<evidence type="ECO:0000256" key="3">
    <source>
        <dbReference type="ARBA" id="ARBA00022763"/>
    </source>
</evidence>
<dbReference type="GO" id="GO:0008233">
    <property type="term" value="F:peptidase activity"/>
    <property type="evidence" value="ECO:0007669"/>
    <property type="project" value="UniProtKB-KW"/>
</dbReference>
<keyword evidence="5" id="KW-0190">Covalent protein-DNA linkage</keyword>
<evidence type="ECO:0000256" key="8">
    <source>
        <dbReference type="RuleBase" id="RU364100"/>
    </source>
</evidence>
<dbReference type="GO" id="GO:0003697">
    <property type="term" value="F:single-stranded DNA binding"/>
    <property type="evidence" value="ECO:0007669"/>
    <property type="project" value="InterPro"/>
</dbReference>
<keyword evidence="2 8" id="KW-0645">Protease</keyword>
<dbReference type="Pfam" id="PF02586">
    <property type="entry name" value="SRAP"/>
    <property type="match status" value="1"/>
</dbReference>
<dbReference type="GO" id="GO:0006508">
    <property type="term" value="P:proteolysis"/>
    <property type="evidence" value="ECO:0007669"/>
    <property type="project" value="UniProtKB-KW"/>
</dbReference>
<dbReference type="Gene3D" id="3.90.1680.10">
    <property type="entry name" value="SOS response associated peptidase-like"/>
    <property type="match status" value="1"/>
</dbReference>
<dbReference type="PANTHER" id="PTHR13604">
    <property type="entry name" value="DC12-RELATED"/>
    <property type="match status" value="1"/>
</dbReference>
<dbReference type="GO" id="GO:0106300">
    <property type="term" value="P:protein-DNA covalent cross-linking repair"/>
    <property type="evidence" value="ECO:0007669"/>
    <property type="project" value="InterPro"/>
</dbReference>
<dbReference type="RefSeq" id="WP_109647283.1">
    <property type="nucleotide sequence ID" value="NZ_QGGB01000008.1"/>
</dbReference>
<organism evidence="9 10">
    <name type="scientific">Rhodohalobacter mucosus</name>
    <dbReference type="NCBI Taxonomy" id="2079485"/>
    <lineage>
        <taxon>Bacteria</taxon>
        <taxon>Pseudomonadati</taxon>
        <taxon>Balneolota</taxon>
        <taxon>Balneolia</taxon>
        <taxon>Balneolales</taxon>
        <taxon>Balneolaceae</taxon>
        <taxon>Rhodohalobacter</taxon>
    </lineage>
</organism>
<evidence type="ECO:0000256" key="6">
    <source>
        <dbReference type="ARBA" id="ARBA00023125"/>
    </source>
</evidence>
<evidence type="ECO:0000256" key="2">
    <source>
        <dbReference type="ARBA" id="ARBA00022670"/>
    </source>
</evidence>
<comment type="similarity">
    <text evidence="1 8">Belongs to the SOS response-associated peptidase family.</text>
</comment>
<keyword evidence="10" id="KW-1185">Reference proteome</keyword>
<name>A0A316TN50_9BACT</name>
<keyword evidence="6" id="KW-0238">DNA-binding</keyword>
<sequence length="209" mass="23810">MSKRLAFFVSKEEVENRLGISTIRDNLFEPDYNITPGKHIPVIYREDEEIIFKRLRWGPESGGNAFIRVADADKELQSGNTFRCSVLASGFFIWKGDTEKGYPFFVRLLNHSLLTMAGIVYGGHTEPTHFKIIEDESNVLVQPMSEFMPVLLNSEYVDKWLQGKGNQAAPLLREARDQIQLTDMSVLRVSKKVNDPQNNAPELIQPIPK</sequence>
<dbReference type="InterPro" id="IPR036590">
    <property type="entry name" value="SRAP-like"/>
</dbReference>
<reference evidence="9 10" key="1">
    <citation type="submission" date="2018-05" db="EMBL/GenBank/DDBJ databases">
        <title>Rhodohalobacter halophilus gen. nov., sp. nov., a moderately halophilic member of the family Balneolaceae.</title>
        <authorList>
            <person name="Liu Z.-W."/>
        </authorList>
    </citation>
    <scope>NUCLEOTIDE SEQUENCE [LARGE SCALE GENOMIC DNA]</scope>
    <source>
        <strain evidence="9 10">8A47</strain>
    </source>
</reference>
<evidence type="ECO:0000313" key="10">
    <source>
        <dbReference type="Proteomes" id="UP000245533"/>
    </source>
</evidence>
<dbReference type="GO" id="GO:0016829">
    <property type="term" value="F:lyase activity"/>
    <property type="evidence" value="ECO:0007669"/>
    <property type="project" value="UniProtKB-KW"/>
</dbReference>
<dbReference type="PANTHER" id="PTHR13604:SF0">
    <property type="entry name" value="ABASIC SITE PROCESSING PROTEIN HMCES"/>
    <property type="match status" value="1"/>
</dbReference>
<accession>A0A316TN50</accession>
<evidence type="ECO:0000256" key="5">
    <source>
        <dbReference type="ARBA" id="ARBA00023124"/>
    </source>
</evidence>
<dbReference type="OrthoDB" id="9782620at2"/>
<evidence type="ECO:0000256" key="7">
    <source>
        <dbReference type="ARBA" id="ARBA00023239"/>
    </source>
</evidence>
<comment type="caution">
    <text evidence="9">The sequence shown here is derived from an EMBL/GenBank/DDBJ whole genome shotgun (WGS) entry which is preliminary data.</text>
</comment>
<keyword evidence="7" id="KW-0456">Lyase</keyword>
<dbReference type="EMBL" id="QGGB01000008">
    <property type="protein sequence ID" value="PWN05840.1"/>
    <property type="molecule type" value="Genomic_DNA"/>
</dbReference>
<protein>
    <recommendedName>
        <fullName evidence="8">Abasic site processing protein</fullName>
        <ecNumber evidence="8">3.4.-.-</ecNumber>
    </recommendedName>
</protein>
<evidence type="ECO:0000313" key="9">
    <source>
        <dbReference type="EMBL" id="PWN05840.1"/>
    </source>
</evidence>
<dbReference type="AlphaFoldDB" id="A0A316TN50"/>
<dbReference type="InterPro" id="IPR003738">
    <property type="entry name" value="SRAP"/>
</dbReference>
<evidence type="ECO:0000256" key="4">
    <source>
        <dbReference type="ARBA" id="ARBA00022801"/>
    </source>
</evidence>
<proteinExistence type="inferred from homology"/>
<keyword evidence="3" id="KW-0227">DNA damage</keyword>